<name>E6K253_PARDN</name>
<keyword evidence="3" id="KW-1185">Reference proteome</keyword>
<dbReference type="HOGENOM" id="CLU_1823505_0_0_11"/>
<reference evidence="2 3" key="1">
    <citation type="submission" date="2010-12" db="EMBL/GenBank/DDBJ databases">
        <authorList>
            <person name="Muzny D."/>
            <person name="Qin X."/>
            <person name="Buhay C."/>
            <person name="Dugan-Rocha S."/>
            <person name="Ding Y."/>
            <person name="Chen G."/>
            <person name="Hawes A."/>
            <person name="Holder M."/>
            <person name="Jhangiani S."/>
            <person name="Johnson A."/>
            <person name="Khan Z."/>
            <person name="Li Z."/>
            <person name="Liu W."/>
            <person name="Liu X."/>
            <person name="Perez L."/>
            <person name="Shen H."/>
            <person name="Wang Q."/>
            <person name="Watt J."/>
            <person name="Xi L."/>
            <person name="Xin Y."/>
            <person name="Zhou J."/>
            <person name="Deng J."/>
            <person name="Jiang H."/>
            <person name="Liu Y."/>
            <person name="Qu J."/>
            <person name="Song X.-Z."/>
            <person name="Zhang L."/>
            <person name="Villasana D."/>
            <person name="Johnson A."/>
            <person name="Liu J."/>
            <person name="Liyanage D."/>
            <person name="Lorensuhewa L."/>
            <person name="Robinson T."/>
            <person name="Song A."/>
            <person name="Song B.-B."/>
            <person name="Dinh H."/>
            <person name="Thornton R."/>
            <person name="Coyle M."/>
            <person name="Francisco L."/>
            <person name="Jackson L."/>
            <person name="Javaid M."/>
            <person name="Korchina V."/>
            <person name="Kovar C."/>
            <person name="Mata R."/>
            <person name="Mathew T."/>
            <person name="Ngo R."/>
            <person name="Nguyen L."/>
            <person name="Nguyen N."/>
            <person name="Okwuonu G."/>
            <person name="Ongeri F."/>
            <person name="Pham C."/>
            <person name="Simmons D."/>
            <person name="Wilczek-Boney K."/>
            <person name="Hale W."/>
            <person name="Jakkamsetti A."/>
            <person name="Pham P."/>
            <person name="Ruth R."/>
            <person name="San Lucas F."/>
            <person name="Warren J."/>
            <person name="Zhang J."/>
            <person name="Zhao Z."/>
            <person name="Zhou C."/>
            <person name="Zhu D."/>
            <person name="Lee S."/>
            <person name="Bess C."/>
            <person name="Blankenburg K."/>
            <person name="Forbes L."/>
            <person name="Fu Q."/>
            <person name="Gubbala S."/>
            <person name="Hirani K."/>
            <person name="Jayaseelan J.C."/>
            <person name="Lara F."/>
            <person name="Munidasa M."/>
            <person name="Palculict T."/>
            <person name="Patil S."/>
            <person name="Pu L.-L."/>
            <person name="Saada N."/>
            <person name="Tang L."/>
            <person name="Weissenberger G."/>
            <person name="Zhu Y."/>
            <person name="Hemphill L."/>
            <person name="Shang Y."/>
            <person name="Youmans B."/>
            <person name="Ayvaz T."/>
            <person name="Ross M."/>
            <person name="Santibanez J."/>
            <person name="Aqrawi P."/>
            <person name="Gross S."/>
            <person name="Joshi V."/>
            <person name="Fowler G."/>
            <person name="Nazareth L."/>
            <person name="Reid J."/>
            <person name="Worley K."/>
            <person name="Petrosino J."/>
            <person name="Highlander S."/>
            <person name="Gibbs R."/>
        </authorList>
    </citation>
    <scope>NUCLEOTIDE SEQUENCE [LARGE SCALE GENOMIC DNA]</scope>
    <source>
        <strain evidence="2 3">DSM 10105</strain>
    </source>
</reference>
<dbReference type="Proteomes" id="UP000004946">
    <property type="component" value="Chromosome"/>
</dbReference>
<dbReference type="AlphaFoldDB" id="E6K253"/>
<evidence type="ECO:0000313" key="2">
    <source>
        <dbReference type="EMBL" id="EFT82841.1"/>
    </source>
</evidence>
<dbReference type="PATRIC" id="fig|864564.6.peg.174"/>
<accession>E6K253</accession>
<sequence length="141" mass="15484">MPEYQDYQNAPQNSAPRWSYWACGIHAQHGLTQIASNGYLGVDENGVCVLFDNECNEIDRAHLTQAKVRLSRMKGDKLTLDKSSYALEFASLGRATAGRAFGLIGALAAQVAASRSSNPDRRSPEEKRRDFQAVVEQLPAA</sequence>
<feature type="region of interest" description="Disordered" evidence="1">
    <location>
        <begin position="114"/>
        <end position="141"/>
    </location>
</feature>
<protein>
    <submittedName>
        <fullName evidence="2">Uncharacterized protein</fullName>
    </submittedName>
</protein>
<proteinExistence type="predicted"/>
<organism evidence="2 3">
    <name type="scientific">Parascardovia denticolens DSM 10105 = JCM 12538</name>
    <dbReference type="NCBI Taxonomy" id="864564"/>
    <lineage>
        <taxon>Bacteria</taxon>
        <taxon>Bacillati</taxon>
        <taxon>Actinomycetota</taxon>
        <taxon>Actinomycetes</taxon>
        <taxon>Bifidobacteriales</taxon>
        <taxon>Bifidobacteriaceae</taxon>
        <taxon>Parascardovia</taxon>
    </lineage>
</organism>
<dbReference type="eggNOG" id="ENOG50345MH">
    <property type="taxonomic scope" value="Bacteria"/>
</dbReference>
<feature type="compositionally biased region" description="Basic and acidic residues" evidence="1">
    <location>
        <begin position="118"/>
        <end position="131"/>
    </location>
</feature>
<dbReference type="KEGG" id="pdo:PSDT_0157"/>
<evidence type="ECO:0000313" key="3">
    <source>
        <dbReference type="Proteomes" id="UP000004946"/>
    </source>
</evidence>
<gene>
    <name evidence="2" type="ORF">HMPREF0620_1526</name>
</gene>
<dbReference type="EMBL" id="AEON01000002">
    <property type="protein sequence ID" value="EFT82841.1"/>
    <property type="molecule type" value="Genomic_DNA"/>
</dbReference>
<dbReference type="RefSeq" id="WP_006289507.1">
    <property type="nucleotide sequence ID" value="NZ_AP012333.1"/>
</dbReference>
<evidence type="ECO:0000256" key="1">
    <source>
        <dbReference type="SAM" id="MobiDB-lite"/>
    </source>
</evidence>
<comment type="caution">
    <text evidence="2">The sequence shown here is derived from an EMBL/GenBank/DDBJ whole genome shotgun (WGS) entry which is preliminary data.</text>
</comment>